<dbReference type="SUPFAM" id="SSF53474">
    <property type="entry name" value="alpha/beta-Hydrolases"/>
    <property type="match status" value="1"/>
</dbReference>
<dbReference type="InterPro" id="IPR000073">
    <property type="entry name" value="AB_hydrolase_1"/>
</dbReference>
<dbReference type="PANTHER" id="PTHR46438">
    <property type="entry name" value="ALPHA/BETA-HYDROLASES SUPERFAMILY PROTEIN"/>
    <property type="match status" value="1"/>
</dbReference>
<evidence type="ECO:0000313" key="2">
    <source>
        <dbReference type="EMBL" id="PRZ03026.1"/>
    </source>
</evidence>
<dbReference type="PANTHER" id="PTHR46438:SF11">
    <property type="entry name" value="LIPASE-RELATED"/>
    <property type="match status" value="1"/>
</dbReference>
<evidence type="ECO:0000313" key="3">
    <source>
        <dbReference type="Proteomes" id="UP000239895"/>
    </source>
</evidence>
<keyword evidence="2" id="KW-0378">Hydrolase</keyword>
<dbReference type="GO" id="GO:0016787">
    <property type="term" value="F:hydrolase activity"/>
    <property type="evidence" value="ECO:0007669"/>
    <property type="project" value="UniProtKB-KW"/>
</dbReference>
<sequence>MVLVHGIGVSERSFRPLAAELATDRQVSAPDLPGFGRSPRAHAVPSVEELASLVLRVLDRRELTSAVPVGNSMGPRSSSR</sequence>
<comment type="caution">
    <text evidence="2">The sequence shown here is derived from an EMBL/GenBank/DDBJ whole genome shotgun (WGS) entry which is preliminary data.</text>
</comment>
<dbReference type="Proteomes" id="UP000239895">
    <property type="component" value="Unassembled WGS sequence"/>
</dbReference>
<evidence type="ECO:0000259" key="1">
    <source>
        <dbReference type="Pfam" id="PF12697"/>
    </source>
</evidence>
<feature type="domain" description="AB hydrolase-1" evidence="1">
    <location>
        <begin position="1"/>
        <end position="74"/>
    </location>
</feature>
<organism evidence="2 3">
    <name type="scientific">Isoptericola halotolerans</name>
    <dbReference type="NCBI Taxonomy" id="300560"/>
    <lineage>
        <taxon>Bacteria</taxon>
        <taxon>Bacillati</taxon>
        <taxon>Actinomycetota</taxon>
        <taxon>Actinomycetes</taxon>
        <taxon>Micrococcales</taxon>
        <taxon>Promicromonosporaceae</taxon>
        <taxon>Isoptericola</taxon>
    </lineage>
</organism>
<gene>
    <name evidence="2" type="ORF">BCL65_11648</name>
</gene>
<dbReference type="InterPro" id="IPR029058">
    <property type="entry name" value="AB_hydrolase_fold"/>
</dbReference>
<dbReference type="EMBL" id="PVTX01000016">
    <property type="protein sequence ID" value="PRZ03026.1"/>
    <property type="molecule type" value="Genomic_DNA"/>
</dbReference>
<dbReference type="Gene3D" id="3.40.50.1820">
    <property type="entry name" value="alpha/beta hydrolase"/>
    <property type="match status" value="1"/>
</dbReference>
<dbReference type="Pfam" id="PF12697">
    <property type="entry name" value="Abhydrolase_6"/>
    <property type="match status" value="1"/>
</dbReference>
<reference evidence="2 3" key="1">
    <citation type="submission" date="2018-03" db="EMBL/GenBank/DDBJ databases">
        <title>Comparative analysis of microorganisms from saline springs in Andes Mountain Range, Colombia.</title>
        <authorList>
            <person name="Rubin E."/>
        </authorList>
    </citation>
    <scope>NUCLEOTIDE SEQUENCE [LARGE SCALE GENOMIC DNA]</scope>
    <source>
        <strain evidence="2 3">CG 23</strain>
    </source>
</reference>
<protein>
    <submittedName>
        <fullName evidence="2">Alpha/beta hydrolase family protein</fullName>
    </submittedName>
</protein>
<proteinExistence type="predicted"/>
<name>A0ABX5E9L9_9MICO</name>
<accession>A0ABX5E9L9</accession>
<keyword evidence="3" id="KW-1185">Reference proteome</keyword>
<dbReference type="RefSeq" id="WP_165800074.1">
    <property type="nucleotide sequence ID" value="NZ_PVTX01000016.1"/>
</dbReference>